<evidence type="ECO:0000256" key="5">
    <source>
        <dbReference type="SAM" id="SignalP"/>
    </source>
</evidence>
<dbReference type="InterPro" id="IPR011989">
    <property type="entry name" value="ARM-like"/>
</dbReference>
<evidence type="ECO:0000259" key="6">
    <source>
        <dbReference type="PROSITE" id="PS51007"/>
    </source>
</evidence>
<reference evidence="7" key="1">
    <citation type="submission" date="2021-05" db="EMBL/GenBank/DDBJ databases">
        <title>Complete genome sequence of the cellulolytic planctomycete Telmatocola sphagniphila SP2T and characterization of the first cellulase from planctomycetes.</title>
        <authorList>
            <person name="Rakitin A.L."/>
            <person name="Beletsky A.V."/>
            <person name="Naumoff D.G."/>
            <person name="Kulichevskaya I.S."/>
            <person name="Mardanov A.V."/>
            <person name="Ravin N.V."/>
            <person name="Dedysh S.N."/>
        </authorList>
    </citation>
    <scope>NUCLEOTIDE SEQUENCE</scope>
    <source>
        <strain evidence="7">SP2T</strain>
    </source>
</reference>
<dbReference type="InterPro" id="IPR013428">
    <property type="entry name" value="Membrane-bound_put_N"/>
</dbReference>
<evidence type="ECO:0000256" key="4">
    <source>
        <dbReference type="PROSITE-ProRule" id="PRU00433"/>
    </source>
</evidence>
<keyword evidence="2 4" id="KW-0479">Metal-binding</keyword>
<dbReference type="InterPro" id="IPR016024">
    <property type="entry name" value="ARM-type_fold"/>
</dbReference>
<protein>
    <submittedName>
        <fullName evidence="7">C-type cytochrome</fullName>
    </submittedName>
</protein>
<dbReference type="SUPFAM" id="SSF50952">
    <property type="entry name" value="Soluble quinoprotein glucose dehydrogenase"/>
    <property type="match status" value="1"/>
</dbReference>
<dbReference type="InterPro" id="IPR009056">
    <property type="entry name" value="Cyt_c-like_dom"/>
</dbReference>
<dbReference type="GO" id="GO:0046872">
    <property type="term" value="F:metal ion binding"/>
    <property type="evidence" value="ECO:0007669"/>
    <property type="project" value="UniProtKB-KW"/>
</dbReference>
<dbReference type="PANTHER" id="PTHR33546">
    <property type="entry name" value="LARGE, MULTIFUNCTIONAL SECRETED PROTEIN-RELATED"/>
    <property type="match status" value="1"/>
</dbReference>
<dbReference type="NCBIfam" id="TIGR02603">
    <property type="entry name" value="CxxCH_TIGR02603"/>
    <property type="match status" value="1"/>
</dbReference>
<organism evidence="7 8">
    <name type="scientific">Telmatocola sphagniphila</name>
    <dbReference type="NCBI Taxonomy" id="1123043"/>
    <lineage>
        <taxon>Bacteria</taxon>
        <taxon>Pseudomonadati</taxon>
        <taxon>Planctomycetota</taxon>
        <taxon>Planctomycetia</taxon>
        <taxon>Gemmatales</taxon>
        <taxon>Gemmataceae</taxon>
    </lineage>
</organism>
<dbReference type="InterPro" id="IPR036909">
    <property type="entry name" value="Cyt_c-like_dom_sf"/>
</dbReference>
<dbReference type="KEGG" id="tsph:KIH39_01675"/>
<feature type="signal peptide" evidence="5">
    <location>
        <begin position="1"/>
        <end position="30"/>
    </location>
</feature>
<dbReference type="Pfam" id="PF23500">
    <property type="entry name" value="DUF7133"/>
    <property type="match status" value="1"/>
</dbReference>
<dbReference type="SUPFAM" id="SSF48371">
    <property type="entry name" value="ARM repeat"/>
    <property type="match status" value="1"/>
</dbReference>
<dbReference type="EMBL" id="CP074694">
    <property type="protein sequence ID" value="QVL32652.1"/>
    <property type="molecule type" value="Genomic_DNA"/>
</dbReference>
<dbReference type="GO" id="GO:0020037">
    <property type="term" value="F:heme binding"/>
    <property type="evidence" value="ECO:0007669"/>
    <property type="project" value="InterPro"/>
</dbReference>
<dbReference type="PROSITE" id="PS51007">
    <property type="entry name" value="CYTC"/>
    <property type="match status" value="1"/>
</dbReference>
<dbReference type="InterPro" id="IPR055557">
    <property type="entry name" value="DUF7133"/>
</dbReference>
<dbReference type="InterPro" id="IPR013427">
    <property type="entry name" value="Haem-bd_dom_put"/>
</dbReference>
<dbReference type="Gene3D" id="2.120.10.30">
    <property type="entry name" value="TolB, C-terminal domain"/>
    <property type="match status" value="1"/>
</dbReference>
<evidence type="ECO:0000313" key="7">
    <source>
        <dbReference type="EMBL" id="QVL32652.1"/>
    </source>
</evidence>
<dbReference type="RefSeq" id="WP_213497544.1">
    <property type="nucleotide sequence ID" value="NZ_CP074694.1"/>
</dbReference>
<dbReference type="Gene3D" id="1.25.10.10">
    <property type="entry name" value="Leucine-rich Repeat Variant"/>
    <property type="match status" value="1"/>
</dbReference>
<keyword evidence="1 4" id="KW-0349">Heme</keyword>
<evidence type="ECO:0000313" key="8">
    <source>
        <dbReference type="Proteomes" id="UP000676194"/>
    </source>
</evidence>
<keyword evidence="8" id="KW-1185">Reference proteome</keyword>
<dbReference type="PANTHER" id="PTHR33546:SF1">
    <property type="entry name" value="LARGE, MULTIFUNCTIONAL SECRETED PROTEIN"/>
    <property type="match status" value="1"/>
</dbReference>
<name>A0A8E6B679_9BACT</name>
<dbReference type="NCBIfam" id="TIGR02604">
    <property type="entry name" value="Piru_Ver_Nterm"/>
    <property type="match status" value="1"/>
</dbReference>
<proteinExistence type="predicted"/>
<dbReference type="InterPro" id="IPR011041">
    <property type="entry name" value="Quinoprot_gluc/sorb_DH_b-prop"/>
</dbReference>
<keyword evidence="5" id="KW-0732">Signal</keyword>
<dbReference type="Gene3D" id="1.10.760.10">
    <property type="entry name" value="Cytochrome c-like domain"/>
    <property type="match status" value="1"/>
</dbReference>
<feature type="chain" id="PRO_5034132058" evidence="5">
    <location>
        <begin position="31"/>
        <end position="992"/>
    </location>
</feature>
<evidence type="ECO:0000256" key="2">
    <source>
        <dbReference type="ARBA" id="ARBA00022723"/>
    </source>
</evidence>
<dbReference type="GO" id="GO:0009055">
    <property type="term" value="F:electron transfer activity"/>
    <property type="evidence" value="ECO:0007669"/>
    <property type="project" value="InterPro"/>
</dbReference>
<dbReference type="SUPFAM" id="SSF46626">
    <property type="entry name" value="Cytochrome c"/>
    <property type="match status" value="1"/>
</dbReference>
<feature type="domain" description="Cytochrome c" evidence="6">
    <location>
        <begin position="853"/>
        <end position="992"/>
    </location>
</feature>
<evidence type="ECO:0000256" key="1">
    <source>
        <dbReference type="ARBA" id="ARBA00022617"/>
    </source>
</evidence>
<sequence length="992" mass="109434">MSACKSSLFAFLLSTIAVLLCNKNVSQVTAAEPKFVKEDRLVLQLVASDPDIVTPTGIAVDSQGRIWVIENHTHQRPSNYKGPATDRIRLLEDFEPKTGKAKKITTVYEGFKNSMGLAFSPEGRLFLATRAAILELVLSKEGNSVVEKKEILRLETKGDYPHNGLSGFAFDSVGHMIFGLGENLGENYSIVGSDGKKWNGGGEGGSVFRCKPDGSNLERVATGFWNPFAQAYDTAGHLFIVDNDPDARGPCRLVHVIDGGDYGYRFRYGRKGLHPFVCWNGELPGCLPMAAGTLEAPSGLLCYQHGLLPQDYYGKLFSTSWGDHVIEVFETKPKGSSFEATSRILVKGDENFRPVGIVQCPDGTLVFSDWVDKSYPVHGKGKIWRLAPKSESRFSPKIINDQTNNLVLKRLMNDEDKVVRELAAREMVKRGGADRDVVIKALSDKTRPRAATASLHALFSSTQKERTEILGAMLTNTPVQAEALRLLQFDPKLSEAMRPSLMPLLVAKPNPEVSREILAALTDNFDLLVALEESRSEDPFVRATVIDLLDRLMPMPQLESLVTSSTTAQDPKRLTAALVAFQRKLAKGAETQADLSALLTHADPVVRQTLVRIIAEQKLSAYYPKLSDVLSVQPVTRELVETFVAAENWIAFKEPVMRNEFDASEGVIRYLEDTKYPENIRAQFLKLADPNAPKLKTATLVKWAGSSKPDIRLQAVKLLAIRQDHEAKAYFRTLYTDAQLSKDLRSWMALGLANANKPEDVGWLLNQSQSDISLEAVRSLQSLKLDTKQKASVLADLSKSTAKDVEYAEALVRFAKHQGLSEKVDGSVLEKVPGRPKAVTDQSGWEKILAGSGDPAAGERLFFHPNGPKCYSCHRVQGRGAMIGPELSQIGGALKREKLIESILQPSKEIAPLFTAWQITTVDGKSRLGLIISENFDSTVSIADGNGKIERIPKLDIEDRKASTKSLMPDGLEQLMTLKEFRDLIAYLESLK</sequence>
<accession>A0A8E6B679</accession>
<keyword evidence="3 4" id="KW-0408">Iron</keyword>
<dbReference type="AlphaFoldDB" id="A0A8E6B679"/>
<dbReference type="InterPro" id="IPR011042">
    <property type="entry name" value="6-blade_b-propeller_TolB-like"/>
</dbReference>
<evidence type="ECO:0000256" key="3">
    <source>
        <dbReference type="ARBA" id="ARBA00023004"/>
    </source>
</evidence>
<gene>
    <name evidence="7" type="ORF">KIH39_01675</name>
</gene>
<dbReference type="Proteomes" id="UP000676194">
    <property type="component" value="Chromosome"/>
</dbReference>